<name>A0A4U8YXY3_METTU</name>
<dbReference type="Proteomes" id="UP000294360">
    <property type="component" value="Chromosome"/>
</dbReference>
<dbReference type="EMBL" id="LR536450">
    <property type="protein sequence ID" value="VFU07852.1"/>
    <property type="molecule type" value="Genomic_DNA"/>
</dbReference>
<evidence type="ECO:0000313" key="2">
    <source>
        <dbReference type="Proteomes" id="UP000294360"/>
    </source>
</evidence>
<reference evidence="1 2" key="1">
    <citation type="submission" date="2019-03" db="EMBL/GenBank/DDBJ databases">
        <authorList>
            <person name="Kox A.R. M."/>
        </authorList>
    </citation>
    <scope>NUCLEOTIDE SEQUENCE [LARGE SCALE GENOMIC DNA]</scope>
    <source>
        <strain evidence="1">MTUNDRAET4 annotated genome</strain>
    </source>
</reference>
<dbReference type="AlphaFoldDB" id="A0A4U8YXY3"/>
<protein>
    <submittedName>
        <fullName evidence="1">Uncharacterized protein</fullName>
    </submittedName>
</protein>
<proteinExistence type="predicted"/>
<sequence>MLAKLSVGSVSSRSILISKPSCARRGVNIEWIEFASRTKPHLRVLSLVCGKLDRCFRAIEDPSVRSSPRGSIGSKLLAFIIRRRYAKLFFSNQTRTRK</sequence>
<organism evidence="1 2">
    <name type="scientific">Methylocella tundrae</name>
    <dbReference type="NCBI Taxonomy" id="227605"/>
    <lineage>
        <taxon>Bacteria</taxon>
        <taxon>Pseudomonadati</taxon>
        <taxon>Pseudomonadota</taxon>
        <taxon>Alphaproteobacteria</taxon>
        <taxon>Hyphomicrobiales</taxon>
        <taxon>Beijerinckiaceae</taxon>
        <taxon>Methylocella</taxon>
    </lineage>
</organism>
<accession>A0A4U8YXY3</accession>
<dbReference type="KEGG" id="mtun:MTUNDRAET4_0959"/>
<gene>
    <name evidence="1" type="ORF">MTUNDRAET4_0959</name>
</gene>
<evidence type="ECO:0000313" key="1">
    <source>
        <dbReference type="EMBL" id="VFU07852.1"/>
    </source>
</evidence>